<sequence length="299" mass="32984">MSRRISLIFYSLILFISIIYRSDGFYSRIVNGSQANEGEFPFVVSLRRASDGRHKCGASLLNRVWALTAAHCVVKARPEQLNIQYGSNELLAHSNKVSNVSKIIVHENYQPGNLYMNDIALLRLQTPIKFSAKVRAVHLPAAQQETPEALPAVLLGWGLNVTGGVIQKYLQKVHIQTFSDEECSKRHDTELHATTICAGVPEGGRGQCSGDSGGPLMVNGQQIGIVSWSRKPCAAAPYPGVFTEVSAYVDWMGQMIGSDRDDGDWSESDESWEELTTGNLIIVRNLRGLARLLNKEVVK</sequence>
<dbReference type="GO" id="GO:0005576">
    <property type="term" value="C:extracellular region"/>
    <property type="evidence" value="ECO:0007669"/>
    <property type="project" value="UniProtKB-SubCell"/>
</dbReference>
<dbReference type="Pfam" id="PF00089">
    <property type="entry name" value="Trypsin"/>
    <property type="match status" value="1"/>
</dbReference>
<name>W8BNY9_CERCA</name>
<evidence type="ECO:0000256" key="6">
    <source>
        <dbReference type="ARBA" id="ARBA00023145"/>
    </source>
</evidence>
<evidence type="ECO:0000256" key="7">
    <source>
        <dbReference type="ARBA" id="ARBA00023157"/>
    </source>
</evidence>
<evidence type="ECO:0000256" key="5">
    <source>
        <dbReference type="ARBA" id="ARBA00022825"/>
    </source>
</evidence>
<evidence type="ECO:0000313" key="10">
    <source>
        <dbReference type="EMBL" id="JAC00573.1"/>
    </source>
</evidence>
<reference evidence="10" key="2">
    <citation type="journal article" date="2014" name="BMC Genomics">
        <title>A genomic perspective to assessing quality of mass-reared SIT flies used in Mediterranean fruit fly (Ceratitis capitata) eradication in California.</title>
        <authorList>
            <person name="Calla B."/>
            <person name="Hall B."/>
            <person name="Hou S."/>
            <person name="Geib S.M."/>
        </authorList>
    </citation>
    <scope>NUCLEOTIDE SEQUENCE</scope>
</reference>
<dbReference type="EMBL" id="GAMC01005983">
    <property type="protein sequence ID" value="JAC00573.1"/>
    <property type="molecule type" value="mRNA"/>
</dbReference>
<dbReference type="SUPFAM" id="SSF50494">
    <property type="entry name" value="Trypsin-like serine proteases"/>
    <property type="match status" value="1"/>
</dbReference>
<evidence type="ECO:0000256" key="8">
    <source>
        <dbReference type="RuleBase" id="RU363034"/>
    </source>
</evidence>
<evidence type="ECO:0000256" key="4">
    <source>
        <dbReference type="ARBA" id="ARBA00022801"/>
    </source>
</evidence>
<keyword evidence="2" id="KW-0964">Secreted</keyword>
<feature type="domain" description="Peptidase S1" evidence="9">
    <location>
        <begin position="29"/>
        <end position="257"/>
    </location>
</feature>
<keyword evidence="7" id="KW-1015">Disulfide bond</keyword>
<dbReference type="InterPro" id="IPR001254">
    <property type="entry name" value="Trypsin_dom"/>
</dbReference>
<dbReference type="InterPro" id="IPR009003">
    <property type="entry name" value="Peptidase_S1_PA"/>
</dbReference>
<dbReference type="FunFam" id="2.40.10.10:FF:000047">
    <property type="entry name" value="Trypsin eta"/>
    <property type="match status" value="1"/>
</dbReference>
<reference evidence="10" key="1">
    <citation type="submission" date="2013-07" db="EMBL/GenBank/DDBJ databases">
        <authorList>
            <person name="Geib S."/>
        </authorList>
    </citation>
    <scope>NUCLEOTIDE SEQUENCE</scope>
</reference>
<dbReference type="Gene3D" id="2.40.10.10">
    <property type="entry name" value="Trypsin-like serine proteases"/>
    <property type="match status" value="1"/>
</dbReference>
<evidence type="ECO:0000256" key="1">
    <source>
        <dbReference type="ARBA" id="ARBA00004613"/>
    </source>
</evidence>
<dbReference type="InterPro" id="IPR001314">
    <property type="entry name" value="Peptidase_S1A"/>
</dbReference>
<evidence type="ECO:0000256" key="3">
    <source>
        <dbReference type="ARBA" id="ARBA00022670"/>
    </source>
</evidence>
<dbReference type="InterPro" id="IPR018114">
    <property type="entry name" value="TRYPSIN_HIS"/>
</dbReference>
<dbReference type="GO" id="GO:0004252">
    <property type="term" value="F:serine-type endopeptidase activity"/>
    <property type="evidence" value="ECO:0007669"/>
    <property type="project" value="InterPro"/>
</dbReference>
<dbReference type="PANTHER" id="PTHR24252:SF17">
    <property type="entry name" value="SUPPRESSOR OF TUMORIGENICITY 14 PROTEIN HOMOLOG-RELATED"/>
    <property type="match status" value="1"/>
</dbReference>
<proteinExistence type="evidence at transcript level"/>
<keyword evidence="5 8" id="KW-0720">Serine protease</keyword>
<keyword evidence="6" id="KW-0865">Zymogen</keyword>
<keyword evidence="4 8" id="KW-0378">Hydrolase</keyword>
<gene>
    <name evidence="10" type="primary">TRYP</name>
</gene>
<dbReference type="PANTHER" id="PTHR24252">
    <property type="entry name" value="ACROSIN-RELATED"/>
    <property type="match status" value="1"/>
</dbReference>
<dbReference type="InterPro" id="IPR043504">
    <property type="entry name" value="Peptidase_S1_PA_chymotrypsin"/>
</dbReference>
<dbReference type="PRINTS" id="PR00722">
    <property type="entry name" value="CHYMOTRYPSIN"/>
</dbReference>
<dbReference type="AlphaFoldDB" id="W8BNY9"/>
<keyword evidence="3 8" id="KW-0645">Protease</keyword>
<evidence type="ECO:0000259" key="9">
    <source>
        <dbReference type="PROSITE" id="PS50240"/>
    </source>
</evidence>
<organism evidence="10">
    <name type="scientific">Ceratitis capitata</name>
    <name type="common">Mediterranean fruit fly</name>
    <name type="synonym">Tephritis capitata</name>
    <dbReference type="NCBI Taxonomy" id="7213"/>
    <lineage>
        <taxon>Eukaryota</taxon>
        <taxon>Metazoa</taxon>
        <taxon>Ecdysozoa</taxon>
        <taxon>Arthropoda</taxon>
        <taxon>Hexapoda</taxon>
        <taxon>Insecta</taxon>
        <taxon>Pterygota</taxon>
        <taxon>Neoptera</taxon>
        <taxon>Endopterygota</taxon>
        <taxon>Diptera</taxon>
        <taxon>Brachycera</taxon>
        <taxon>Muscomorpha</taxon>
        <taxon>Tephritoidea</taxon>
        <taxon>Tephritidae</taxon>
        <taxon>Ceratitis</taxon>
        <taxon>Ceratitis</taxon>
    </lineage>
</organism>
<dbReference type="CDD" id="cd00190">
    <property type="entry name" value="Tryp_SPc"/>
    <property type="match status" value="1"/>
</dbReference>
<evidence type="ECO:0000256" key="2">
    <source>
        <dbReference type="ARBA" id="ARBA00022525"/>
    </source>
</evidence>
<dbReference type="PROSITE" id="PS00135">
    <property type="entry name" value="TRYPSIN_SER"/>
    <property type="match status" value="1"/>
</dbReference>
<dbReference type="GO" id="GO:0016485">
    <property type="term" value="P:protein processing"/>
    <property type="evidence" value="ECO:0007669"/>
    <property type="project" value="UniProtKB-ARBA"/>
</dbReference>
<dbReference type="SMART" id="SM00020">
    <property type="entry name" value="Tryp_SPc"/>
    <property type="match status" value="1"/>
</dbReference>
<accession>W8BNY9</accession>
<dbReference type="PROSITE" id="PS50240">
    <property type="entry name" value="TRYPSIN_DOM"/>
    <property type="match status" value="1"/>
</dbReference>
<comment type="subcellular location">
    <subcellularLocation>
        <location evidence="1">Secreted</location>
    </subcellularLocation>
</comment>
<dbReference type="PROSITE" id="PS00134">
    <property type="entry name" value="TRYPSIN_HIS"/>
    <property type="match status" value="1"/>
</dbReference>
<dbReference type="OrthoDB" id="8440449at2759"/>
<protein>
    <submittedName>
        <fullName evidence="10">Trypsin-1</fullName>
    </submittedName>
</protein>
<dbReference type="InterPro" id="IPR033116">
    <property type="entry name" value="TRYPSIN_SER"/>
</dbReference>